<dbReference type="EMBL" id="MPKY01000001">
    <property type="protein sequence ID" value="OJS99871.1"/>
    <property type="molecule type" value="Genomic_DNA"/>
</dbReference>
<proteinExistence type="predicted"/>
<evidence type="ECO:0000313" key="1">
    <source>
        <dbReference type="EMBL" id="OJS99871.1"/>
    </source>
</evidence>
<sequence length="325" mass="37610">MAGIHFVMSDRTEFTGWAELTGSVHENWSRFVRSEWAWLVQTYFELRGTGYDVSASAVADSQKVNVMHADDYVQLQNKDLFFVAVVVADRRVYFPGNCSLVQNHNQLVSKADYWVPHWDQPGLIPRPSLAPDPDRIFNVAFAGIPENSIELNRVIEQAAFERPVRLSMLSPHRWNDFSDVDVLVAVRDLNGKKHPEKPPTKLFNAWAAGVPFVGGMDSAYEQVGKPGINYLQVCNQRQLLNAISWLQDGDNWISLVDAGKQAAEKFNRRKTREMWLAVLSGPVQEQFKAWEHSKRYSRLQSVFVRFLRFNGMRLRRRYLVYRRRY</sequence>
<name>A0A1M2UWZ5_MARNT</name>
<dbReference type="Proteomes" id="UP000183986">
    <property type="component" value="Unassembled WGS sequence"/>
</dbReference>
<dbReference type="RefSeq" id="WP_072676839.1">
    <property type="nucleotide sequence ID" value="NZ_MPKY01000001.1"/>
</dbReference>
<evidence type="ECO:0000313" key="2">
    <source>
        <dbReference type="Proteomes" id="UP000183986"/>
    </source>
</evidence>
<dbReference type="OrthoDB" id="5472311at2"/>
<reference evidence="1" key="1">
    <citation type="submission" date="2016-11" db="EMBL/GenBank/DDBJ databases">
        <title>Draft Genome Sequence of Marinobacter hydrocarbonoclasticus strain STW2, a polyaromatic aromatic hydrocarbon degrading and denitrifying bacterium from rhizosphere of Seagrass Enhalus acodoides.</title>
        <authorList>
            <person name="Ling J."/>
            <person name="Dong J."/>
        </authorList>
    </citation>
    <scope>NUCLEOTIDE SEQUENCE [LARGE SCALE GENOMIC DNA]</scope>
    <source>
        <strain evidence="1">STW2</strain>
    </source>
</reference>
<protein>
    <recommendedName>
        <fullName evidence="3">Glycosyltransferase family 1 protein</fullName>
    </recommendedName>
</protein>
<accession>A0A1M2UWZ5</accession>
<keyword evidence="2" id="KW-1185">Reference proteome</keyword>
<comment type="caution">
    <text evidence="1">The sequence shown here is derived from an EMBL/GenBank/DDBJ whole genome shotgun (WGS) entry which is preliminary data.</text>
</comment>
<evidence type="ECO:0008006" key="3">
    <source>
        <dbReference type="Google" id="ProtNLM"/>
    </source>
</evidence>
<organism evidence="1 2">
    <name type="scientific">Marinobacter nauticus</name>
    <name type="common">Marinobacter hydrocarbonoclasticus</name>
    <name type="synonym">Marinobacter aquaeolei</name>
    <dbReference type="NCBI Taxonomy" id="2743"/>
    <lineage>
        <taxon>Bacteria</taxon>
        <taxon>Pseudomonadati</taxon>
        <taxon>Pseudomonadota</taxon>
        <taxon>Gammaproteobacteria</taxon>
        <taxon>Pseudomonadales</taxon>
        <taxon>Marinobacteraceae</taxon>
        <taxon>Marinobacter</taxon>
    </lineage>
</organism>
<dbReference type="AlphaFoldDB" id="A0A1M2UWZ5"/>
<gene>
    <name evidence="1" type="ORF">BEE62_07070</name>
</gene>